<protein>
    <submittedName>
        <fullName evidence="4">Ubiquitin-associated protein 1</fullName>
    </submittedName>
</protein>
<gene>
    <name evidence="4" type="primary">ubap1</name>
</gene>
<dbReference type="PROSITE" id="PS50030">
    <property type="entry name" value="UBA"/>
    <property type="match status" value="2"/>
</dbReference>
<feature type="domain" description="UBA" evidence="2">
    <location>
        <begin position="449"/>
        <end position="496"/>
    </location>
</feature>
<organism evidence="4">
    <name type="scientific">Xenopus tropicalis</name>
    <name type="common">Western clawed frog</name>
    <name type="synonym">Silurana tropicalis</name>
    <dbReference type="NCBI Taxonomy" id="8364"/>
    <lineage>
        <taxon>Eukaryota</taxon>
        <taxon>Metazoa</taxon>
        <taxon>Chordata</taxon>
        <taxon>Craniata</taxon>
        <taxon>Vertebrata</taxon>
        <taxon>Euteleostomi</taxon>
        <taxon>Amphibia</taxon>
        <taxon>Batrachia</taxon>
        <taxon>Anura</taxon>
        <taxon>Pipoidea</taxon>
        <taxon>Pipidae</taxon>
        <taxon>Xenopodinae</taxon>
        <taxon>Xenopus</taxon>
        <taxon>Silurana</taxon>
    </lineage>
</organism>
<dbReference type="InterPro" id="IPR038870">
    <property type="entry name" value="UBAP1"/>
</dbReference>
<dbReference type="CDD" id="cd14316">
    <property type="entry name" value="UBA2_UBAP1_like"/>
    <property type="match status" value="1"/>
</dbReference>
<dbReference type="Ensembl" id="ENSXETT00000004612">
    <property type="protein sequence ID" value="ENSXETP00000004612"/>
    <property type="gene ID" value="ENSXETG00000002160"/>
</dbReference>
<name>A0A803KK32_XENTR</name>
<feature type="domain" description="UBA" evidence="2">
    <location>
        <begin position="381"/>
        <end position="413"/>
    </location>
</feature>
<dbReference type="FunCoup" id="A0A803KK32">
    <property type="interactions" value="2904"/>
</dbReference>
<dbReference type="PANTHER" id="PTHR15960:SF2">
    <property type="entry name" value="UBIQUITIN-ASSOCIATED PROTEIN 1"/>
    <property type="match status" value="1"/>
</dbReference>
<accession>A0A803KK32</accession>
<dbReference type="AlphaFoldDB" id="A0A803KK32"/>
<dbReference type="InterPro" id="IPR042575">
    <property type="entry name" value="UBAP1_C"/>
</dbReference>
<feature type="domain" description="UMA" evidence="3">
    <location>
        <begin position="17"/>
        <end position="63"/>
    </location>
</feature>
<reference evidence="4" key="2">
    <citation type="submission" date="2011-06" db="UniProtKB">
        <authorList>
            <consortium name="Ensembl"/>
        </authorList>
    </citation>
    <scope>IDENTIFICATION</scope>
</reference>
<feature type="region of interest" description="Disordered" evidence="1">
    <location>
        <begin position="181"/>
        <end position="206"/>
    </location>
</feature>
<dbReference type="InterPro" id="IPR009060">
    <property type="entry name" value="UBA-like_sf"/>
</dbReference>
<feature type="region of interest" description="Disordered" evidence="1">
    <location>
        <begin position="293"/>
        <end position="354"/>
    </location>
</feature>
<dbReference type="PROSITE" id="PS51497">
    <property type="entry name" value="UMA"/>
    <property type="match status" value="1"/>
</dbReference>
<evidence type="ECO:0000259" key="3">
    <source>
        <dbReference type="PROSITE" id="PS51497"/>
    </source>
</evidence>
<dbReference type="Pfam" id="PF21267">
    <property type="entry name" value="UBAP-1_UBA2"/>
    <property type="match status" value="1"/>
</dbReference>
<dbReference type="InterPro" id="IPR023340">
    <property type="entry name" value="UMA"/>
</dbReference>
<dbReference type="InterPro" id="IPR015940">
    <property type="entry name" value="UBA"/>
</dbReference>
<dbReference type="PANTHER" id="PTHR15960">
    <property type="entry name" value="LD44032P"/>
    <property type="match status" value="1"/>
</dbReference>
<sequence length="500" mass="54625">MASKKSASDLHGPCSYLEDVPFKIGDKFRVPDKVGLPIGFCVPDVSQLVREAQYDFLLEKKTIQWAEEIKEIKAAQKEAELKARAALSQESVEAAGGNAKNKSAPSAINPFLAALQHNNILTPTPASDSATKHKALSPPHIKADFNPADFECEEDPFDKLELKTIDDKEELKSILNIHIRPMPAGDSSKEGKEPTFNSSGTEEEVSAPLKAEDLDLKLLPKPNGFITLPHLENCEIIPPSSKVSLAPISTVSNIKSLSFPKLDSDEGEQNVGKFTSTFHSTTCLPNGAFLDSLSASSPHKPSEMNGHHMPGHSSLHADSLAQPAMSSPSATHTLPAGTEEKPRTSPNNDAKTTAPHVAVLRVANSKRTGVPGYQELLAALSGSERQCVETIVGMGYSYERVMRAMQKQGQNVEQYSLPVQVLEYLFIQAQLCEKGFDPTLVEEAMEMYQCSEEKTAEFLQLMSKFKEMGFEQKDIKEVLLLHNNDQNKALEELMARAGAS</sequence>
<proteinExistence type="predicted"/>
<dbReference type="InParanoid" id="A0A803KK32"/>
<evidence type="ECO:0000256" key="1">
    <source>
        <dbReference type="SAM" id="MobiDB-lite"/>
    </source>
</evidence>
<dbReference type="InterPro" id="IPR049467">
    <property type="entry name" value="UBAP-1-like_UBA2"/>
</dbReference>
<dbReference type="Xenbase" id="XB-GENE-947302">
    <property type="gene designation" value="ubap1"/>
</dbReference>
<dbReference type="Gene3D" id="1.20.120.1920">
    <property type="entry name" value="UBAP1 SOUBA domain"/>
    <property type="match status" value="1"/>
</dbReference>
<dbReference type="SUPFAM" id="SSF46934">
    <property type="entry name" value="UBA-like"/>
    <property type="match status" value="2"/>
</dbReference>
<dbReference type="GO" id="GO:0000813">
    <property type="term" value="C:ESCRT I complex"/>
    <property type="evidence" value="ECO:0007669"/>
    <property type="project" value="InterPro"/>
</dbReference>
<evidence type="ECO:0000313" key="4">
    <source>
        <dbReference type="Ensembl" id="ENSXETP00000004612"/>
    </source>
</evidence>
<dbReference type="GO" id="GO:0043130">
    <property type="term" value="F:ubiquitin binding"/>
    <property type="evidence" value="ECO:0007669"/>
    <property type="project" value="InterPro"/>
</dbReference>
<evidence type="ECO:0000259" key="2">
    <source>
        <dbReference type="PROSITE" id="PS50030"/>
    </source>
</evidence>
<dbReference type="CDD" id="cd14315">
    <property type="entry name" value="UBA1_UBAP1"/>
    <property type="match status" value="1"/>
</dbReference>
<dbReference type="Pfam" id="PF22567">
    <property type="entry name" value="UBA_9"/>
    <property type="match status" value="1"/>
</dbReference>
<dbReference type="GO" id="GO:0043162">
    <property type="term" value="P:ubiquitin-dependent protein catabolic process via the multivesicular body sorting pathway"/>
    <property type="evidence" value="ECO:0007669"/>
    <property type="project" value="InterPro"/>
</dbReference>
<dbReference type="GeneTree" id="ENSGT00390000008092"/>
<reference evidence="4" key="1">
    <citation type="journal article" date="2010" name="Science">
        <title>The genome of the Western clawed frog Xenopus tropicalis.</title>
        <authorList>
            <person name="Hellsten U."/>
            <person name="Harland R.M."/>
            <person name="Gilchrist M.J."/>
            <person name="Hendrix D."/>
            <person name="Jurka J."/>
            <person name="Kapitonov V."/>
            <person name="Ovcharenko I."/>
            <person name="Putnam N.H."/>
            <person name="Shu S."/>
            <person name="Taher L."/>
            <person name="Blitz I.L."/>
            <person name="Blumberg B."/>
            <person name="Dichmann D.S."/>
            <person name="Dubchak I."/>
            <person name="Amaya E."/>
            <person name="Detter J.C."/>
            <person name="Fletcher R."/>
            <person name="Gerhard D.S."/>
            <person name="Goodstein D."/>
            <person name="Graves T."/>
            <person name="Grigoriev I.V."/>
            <person name="Grimwood J."/>
            <person name="Kawashima T."/>
            <person name="Lindquist E."/>
            <person name="Lucas S.M."/>
            <person name="Mead P.E."/>
            <person name="Mitros T."/>
            <person name="Ogino H."/>
            <person name="Ohta Y."/>
            <person name="Poliakov A.V."/>
            <person name="Pollet N."/>
            <person name="Robert J."/>
            <person name="Salamov A."/>
            <person name="Sater A.K."/>
            <person name="Schmutz J."/>
            <person name="Terry A."/>
            <person name="Vize P.D."/>
            <person name="Warren W.C."/>
            <person name="Wells D."/>
            <person name="Wills A."/>
            <person name="Wilson R.K."/>
            <person name="Zimmerman L.B."/>
            <person name="Zorn A.M."/>
            <person name="Grainger R."/>
            <person name="Grammer T."/>
            <person name="Khokha M.K."/>
            <person name="Richardson P.M."/>
            <person name="Rokhsar D.S."/>
        </authorList>
    </citation>
    <scope>NUCLEOTIDE SEQUENCE [LARGE SCALE GENOMIC DNA]</scope>
    <source>
        <strain evidence="4">Nigerian</strain>
    </source>
</reference>
<dbReference type="Bgee" id="ENSXETG00000002160">
    <property type="expression patterns" value="Expressed in blastula and 14 other cell types or tissues"/>
</dbReference>